<sequence>MRLVREVGVSLKRLALVLLVVAKWFILDVARPELKSHPRETFRVACLLALLLMFTWIVSRIGVEGLIIMLVAILSFIYGFLRLFSLHKPPPSKKKKA</sequence>
<feature type="transmembrane region" description="Helical" evidence="1">
    <location>
        <begin position="65"/>
        <end position="86"/>
    </location>
</feature>
<evidence type="ECO:0000256" key="1">
    <source>
        <dbReference type="SAM" id="Phobius"/>
    </source>
</evidence>
<dbReference type="EMBL" id="MEVK01000028">
    <property type="protein sequence ID" value="OGC58901.1"/>
    <property type="molecule type" value="Genomic_DNA"/>
</dbReference>
<organism evidence="2 3">
    <name type="scientific">candidate division WWE3 bacterium RIFCSPLOWO2_01_FULL_42_11</name>
    <dbReference type="NCBI Taxonomy" id="1802627"/>
    <lineage>
        <taxon>Bacteria</taxon>
        <taxon>Katanobacteria</taxon>
    </lineage>
</organism>
<dbReference type="AlphaFoldDB" id="A0A1F4VNZ4"/>
<reference evidence="2 3" key="1">
    <citation type="journal article" date="2016" name="Nat. Commun.">
        <title>Thousands of microbial genomes shed light on interconnected biogeochemical processes in an aquifer system.</title>
        <authorList>
            <person name="Anantharaman K."/>
            <person name="Brown C.T."/>
            <person name="Hug L.A."/>
            <person name="Sharon I."/>
            <person name="Castelle C.J."/>
            <person name="Probst A.J."/>
            <person name="Thomas B.C."/>
            <person name="Singh A."/>
            <person name="Wilkins M.J."/>
            <person name="Karaoz U."/>
            <person name="Brodie E.L."/>
            <person name="Williams K.H."/>
            <person name="Hubbard S.S."/>
            <person name="Banfield J.F."/>
        </authorList>
    </citation>
    <scope>NUCLEOTIDE SEQUENCE [LARGE SCALE GENOMIC DNA]</scope>
</reference>
<proteinExistence type="predicted"/>
<keyword evidence="1" id="KW-1133">Transmembrane helix</keyword>
<comment type="caution">
    <text evidence="2">The sequence shown here is derived from an EMBL/GenBank/DDBJ whole genome shotgun (WGS) entry which is preliminary data.</text>
</comment>
<protein>
    <submittedName>
        <fullName evidence="2">Uncharacterized protein</fullName>
    </submittedName>
</protein>
<name>A0A1F4VNZ4_UNCKA</name>
<gene>
    <name evidence="2" type="ORF">A3A70_00360</name>
</gene>
<dbReference type="Proteomes" id="UP000178964">
    <property type="component" value="Unassembled WGS sequence"/>
</dbReference>
<evidence type="ECO:0000313" key="3">
    <source>
        <dbReference type="Proteomes" id="UP000178964"/>
    </source>
</evidence>
<keyword evidence="1" id="KW-0812">Transmembrane</keyword>
<evidence type="ECO:0000313" key="2">
    <source>
        <dbReference type="EMBL" id="OGC58901.1"/>
    </source>
</evidence>
<accession>A0A1F4VNZ4</accession>
<keyword evidence="1" id="KW-0472">Membrane</keyword>
<feature type="transmembrane region" description="Helical" evidence="1">
    <location>
        <begin position="12"/>
        <end position="30"/>
    </location>
</feature>
<feature type="transmembrane region" description="Helical" evidence="1">
    <location>
        <begin position="42"/>
        <end position="59"/>
    </location>
</feature>